<dbReference type="OrthoDB" id="119128at2"/>
<evidence type="ECO:0000313" key="3">
    <source>
        <dbReference type="Proteomes" id="UP000182427"/>
    </source>
</evidence>
<dbReference type="EMBL" id="LT629690">
    <property type="protein sequence ID" value="SDF67632.1"/>
    <property type="molecule type" value="Genomic_DNA"/>
</dbReference>
<feature type="signal peptide" evidence="1">
    <location>
        <begin position="1"/>
        <end position="21"/>
    </location>
</feature>
<name>A0A1G7N0Z5_9BACT</name>
<reference evidence="2 3" key="1">
    <citation type="submission" date="2016-10" db="EMBL/GenBank/DDBJ databases">
        <authorList>
            <person name="de Groot N.N."/>
        </authorList>
    </citation>
    <scope>NUCLEOTIDE SEQUENCE [LARGE SCALE GENOMIC DNA]</scope>
    <source>
        <strain evidence="2 3">GAS232</strain>
    </source>
</reference>
<feature type="chain" id="PRO_5009242016" evidence="1">
    <location>
        <begin position="22"/>
        <end position="240"/>
    </location>
</feature>
<proteinExistence type="predicted"/>
<sequence>MKLSALALTITMPMALVQSHAQSNAQQTYPIHNYQLHYATSQSEQNEILTAIRNVCAPTVKIFLVPSQSQIVVGGTPEQNEQIVELLHMLDVPAPLYRLTYIFTETDSGKRIGAQQYSMVLAPSQRMQLKEGDKVPVMTGSLDKDTGGVSKQTTYLDVGFSFEATVTPYGSDGVRLQSKVERSAIAQEKTSVLAEDPLIRQSMINGVVNLTLNKPQHLGNIDVIGSPRQLQVDALVEVVK</sequence>
<dbReference type="AlphaFoldDB" id="A0A1G7N0Z5"/>
<accession>A0A1G7N0Z5</accession>
<dbReference type="RefSeq" id="WP_083345826.1">
    <property type="nucleotide sequence ID" value="NZ_LT629690.1"/>
</dbReference>
<protein>
    <submittedName>
        <fullName evidence="2">Uncharacterized protein</fullName>
    </submittedName>
</protein>
<dbReference type="Proteomes" id="UP000182427">
    <property type="component" value="Chromosome I"/>
</dbReference>
<evidence type="ECO:0000313" key="2">
    <source>
        <dbReference type="EMBL" id="SDF67632.1"/>
    </source>
</evidence>
<gene>
    <name evidence="2" type="ORF">SAMN05444167_2971</name>
</gene>
<keyword evidence="1" id="KW-0732">Signal</keyword>
<organism evidence="2 3">
    <name type="scientific">Terriglobus roseus</name>
    <dbReference type="NCBI Taxonomy" id="392734"/>
    <lineage>
        <taxon>Bacteria</taxon>
        <taxon>Pseudomonadati</taxon>
        <taxon>Acidobacteriota</taxon>
        <taxon>Terriglobia</taxon>
        <taxon>Terriglobales</taxon>
        <taxon>Acidobacteriaceae</taxon>
        <taxon>Terriglobus</taxon>
    </lineage>
</organism>
<keyword evidence="3" id="KW-1185">Reference proteome</keyword>
<evidence type="ECO:0000256" key="1">
    <source>
        <dbReference type="SAM" id="SignalP"/>
    </source>
</evidence>